<evidence type="ECO:0000256" key="5">
    <source>
        <dbReference type="ARBA" id="ARBA00022824"/>
    </source>
</evidence>
<keyword evidence="5" id="KW-0256">Endoplasmic reticulum</keyword>
<dbReference type="InterPro" id="IPR039042">
    <property type="entry name" value="Alg13-like"/>
</dbReference>
<dbReference type="Gene3D" id="3.40.50.2000">
    <property type="entry name" value="Glycogen Phosphorylase B"/>
    <property type="match status" value="1"/>
</dbReference>
<dbReference type="InterPro" id="IPR007235">
    <property type="entry name" value="Glyco_trans_28_C"/>
</dbReference>
<name>A0ABU1MXB3_9CAUL</name>
<evidence type="ECO:0000256" key="3">
    <source>
        <dbReference type="ARBA" id="ARBA00022676"/>
    </source>
</evidence>
<dbReference type="RefSeq" id="WP_310030537.1">
    <property type="nucleotide sequence ID" value="NZ_JAVDRL010000004.1"/>
</dbReference>
<comment type="similarity">
    <text evidence="2">Belongs to the glycosyltransferase 28 family.</text>
</comment>
<evidence type="ECO:0000313" key="8">
    <source>
        <dbReference type="Proteomes" id="UP001262754"/>
    </source>
</evidence>
<dbReference type="Proteomes" id="UP001262754">
    <property type="component" value="Unassembled WGS sequence"/>
</dbReference>
<evidence type="ECO:0000313" key="7">
    <source>
        <dbReference type="EMBL" id="MDR6530815.1"/>
    </source>
</evidence>
<organism evidence="7 8">
    <name type="scientific">Caulobacter rhizosphaerae</name>
    <dbReference type="NCBI Taxonomy" id="2010972"/>
    <lineage>
        <taxon>Bacteria</taxon>
        <taxon>Pseudomonadati</taxon>
        <taxon>Pseudomonadota</taxon>
        <taxon>Alphaproteobacteria</taxon>
        <taxon>Caulobacterales</taxon>
        <taxon>Caulobacteraceae</taxon>
        <taxon>Caulobacter</taxon>
    </lineage>
</organism>
<evidence type="ECO:0000256" key="2">
    <source>
        <dbReference type="ARBA" id="ARBA00006962"/>
    </source>
</evidence>
<reference evidence="7 8" key="1">
    <citation type="submission" date="2023-07" db="EMBL/GenBank/DDBJ databases">
        <title>Sorghum-associated microbial communities from plants grown in Nebraska, USA.</title>
        <authorList>
            <person name="Schachtman D."/>
        </authorList>
    </citation>
    <scope>NUCLEOTIDE SEQUENCE [LARGE SCALE GENOMIC DNA]</scope>
    <source>
        <strain evidence="7 8">DS2154</strain>
    </source>
</reference>
<sequence length="165" mass="18249">MLRVGHLILLSVGTQLPFDRLVRTVDDWAIAAGRTDVVAQVGPSTYAPRSLKAFPFLAPEAFRELQLNATIMISHAGMGSILTALEYGKPIIIMPRDHLRGEHRNGHQKATAERFKAVPGIYVASDEHGLVEHLTRLTELTGSQRLPPHAPASFTDQLRDFILRP</sequence>
<gene>
    <name evidence="7" type="ORF">J2800_001554</name>
</gene>
<evidence type="ECO:0000256" key="4">
    <source>
        <dbReference type="ARBA" id="ARBA00022679"/>
    </source>
</evidence>
<dbReference type="Pfam" id="PF04101">
    <property type="entry name" value="Glyco_tran_28_C"/>
    <property type="match status" value="1"/>
</dbReference>
<feature type="domain" description="Glycosyl transferase family 28 C-terminal" evidence="6">
    <location>
        <begin position="8"/>
        <end position="139"/>
    </location>
</feature>
<dbReference type="PANTHER" id="PTHR12867:SF6">
    <property type="entry name" value="N-ACETYLGLUCOSAMINYLDIPHOSPHODOLICHOL N-ACETYLGLUCOSAMINYLTRANSFERASE"/>
    <property type="match status" value="1"/>
</dbReference>
<dbReference type="EMBL" id="JAVDRL010000004">
    <property type="protein sequence ID" value="MDR6530815.1"/>
    <property type="molecule type" value="Genomic_DNA"/>
</dbReference>
<keyword evidence="4 7" id="KW-0808">Transferase</keyword>
<dbReference type="SUPFAM" id="SSF53756">
    <property type="entry name" value="UDP-Glycosyltransferase/glycogen phosphorylase"/>
    <property type="match status" value="1"/>
</dbReference>
<evidence type="ECO:0000256" key="1">
    <source>
        <dbReference type="ARBA" id="ARBA00004240"/>
    </source>
</evidence>
<keyword evidence="3" id="KW-0328">Glycosyltransferase</keyword>
<evidence type="ECO:0000259" key="6">
    <source>
        <dbReference type="Pfam" id="PF04101"/>
    </source>
</evidence>
<accession>A0ABU1MXB3</accession>
<dbReference type="PANTHER" id="PTHR12867">
    <property type="entry name" value="GLYCOSYL TRANSFERASE-RELATED"/>
    <property type="match status" value="1"/>
</dbReference>
<dbReference type="GO" id="GO:0016740">
    <property type="term" value="F:transferase activity"/>
    <property type="evidence" value="ECO:0007669"/>
    <property type="project" value="UniProtKB-KW"/>
</dbReference>
<comment type="caution">
    <text evidence="7">The sequence shown here is derived from an EMBL/GenBank/DDBJ whole genome shotgun (WGS) entry which is preliminary data.</text>
</comment>
<comment type="subcellular location">
    <subcellularLocation>
        <location evidence="1">Endoplasmic reticulum</location>
    </subcellularLocation>
</comment>
<proteinExistence type="inferred from homology"/>
<protein>
    <submittedName>
        <fullName evidence="7">UDP-N-acetylglucosamine transferase subunit ALG13</fullName>
    </submittedName>
</protein>
<keyword evidence="8" id="KW-1185">Reference proteome</keyword>